<comment type="caution">
    <text evidence="2">The sequence shown here is derived from an EMBL/GenBank/DDBJ whole genome shotgun (WGS) entry which is preliminary data.</text>
</comment>
<feature type="region of interest" description="Disordered" evidence="1">
    <location>
        <begin position="196"/>
        <end position="237"/>
    </location>
</feature>
<proteinExistence type="predicted"/>
<dbReference type="EMBL" id="CAJEWN010001582">
    <property type="protein sequence ID" value="CAD2198621.1"/>
    <property type="molecule type" value="Genomic_DNA"/>
</dbReference>
<dbReference type="AlphaFoldDB" id="A0A6V7XHB5"/>
<evidence type="ECO:0000256" key="1">
    <source>
        <dbReference type="SAM" id="MobiDB-lite"/>
    </source>
</evidence>
<accession>A0A6V7XHB5</accession>
<evidence type="ECO:0000313" key="3">
    <source>
        <dbReference type="Proteomes" id="UP000580250"/>
    </source>
</evidence>
<gene>
    <name evidence="2" type="ORF">MENT_LOCUS51950</name>
</gene>
<evidence type="ECO:0000313" key="2">
    <source>
        <dbReference type="EMBL" id="CAD2198621.1"/>
    </source>
</evidence>
<reference evidence="2 3" key="1">
    <citation type="submission" date="2020-08" db="EMBL/GenBank/DDBJ databases">
        <authorList>
            <person name="Koutsovoulos G."/>
            <person name="Danchin GJ E."/>
        </authorList>
    </citation>
    <scope>NUCLEOTIDE SEQUENCE [LARGE SCALE GENOMIC DNA]</scope>
</reference>
<organism evidence="2 3">
    <name type="scientific">Meloidogyne enterolobii</name>
    <name type="common">Root-knot nematode worm</name>
    <name type="synonym">Meloidogyne mayaguensis</name>
    <dbReference type="NCBI Taxonomy" id="390850"/>
    <lineage>
        <taxon>Eukaryota</taxon>
        <taxon>Metazoa</taxon>
        <taxon>Ecdysozoa</taxon>
        <taxon>Nematoda</taxon>
        <taxon>Chromadorea</taxon>
        <taxon>Rhabditida</taxon>
        <taxon>Tylenchina</taxon>
        <taxon>Tylenchomorpha</taxon>
        <taxon>Tylenchoidea</taxon>
        <taxon>Meloidogynidae</taxon>
        <taxon>Meloidogyninae</taxon>
        <taxon>Meloidogyne</taxon>
    </lineage>
</organism>
<name>A0A6V7XHB5_MELEN</name>
<feature type="compositionally biased region" description="Polar residues" evidence="1">
    <location>
        <begin position="214"/>
        <end position="228"/>
    </location>
</feature>
<dbReference type="Proteomes" id="UP000580250">
    <property type="component" value="Unassembled WGS sequence"/>
</dbReference>
<sequence>MITNNKLNLYCIKFKVQAIIAKERSKAIIPTNIAPAAQLINSIDPVNGLTSPDYVFAGWGLGHDFDRLIGLVISCVRAPTPKRSYDRCDCMVKIGAGSDVQTIAIYSYGAASEILIVEFTLMTVTAQNPQRSRWCGSVPFMLRFSLSSSLRCLGATGTTARVGGGGSNMIVASSGGGPGAAAGVIATQNVNQLGEGPGGTSNIGIQGPSGYTVGHNQQPQPIPRQNASAGRGAGNNV</sequence>
<protein>
    <submittedName>
        <fullName evidence="2">Uncharacterized protein</fullName>
    </submittedName>
</protein>